<evidence type="ECO:0000256" key="1">
    <source>
        <dbReference type="SAM" id="MobiDB-lite"/>
    </source>
</evidence>
<dbReference type="GO" id="GO:0008061">
    <property type="term" value="F:chitin binding"/>
    <property type="evidence" value="ECO:0007669"/>
    <property type="project" value="InterPro"/>
</dbReference>
<protein>
    <recommendedName>
        <fullName evidence="3">Chitin-binding type-2 domain-containing protein</fullName>
    </recommendedName>
</protein>
<dbReference type="OMA" id="LYADPFT"/>
<evidence type="ECO:0000313" key="4">
    <source>
        <dbReference type="EMBL" id="KFM60223.1"/>
    </source>
</evidence>
<dbReference type="SMART" id="SM00494">
    <property type="entry name" value="ChtBD2"/>
    <property type="match status" value="1"/>
</dbReference>
<dbReference type="OrthoDB" id="6514762at2759"/>
<dbReference type="AlphaFoldDB" id="A0A087T534"/>
<dbReference type="PROSITE" id="PS50940">
    <property type="entry name" value="CHIT_BIND_II"/>
    <property type="match status" value="1"/>
</dbReference>
<feature type="compositionally biased region" description="Low complexity" evidence="1">
    <location>
        <begin position="76"/>
        <end position="93"/>
    </location>
</feature>
<dbReference type="PANTHER" id="PTHR22933:SF42">
    <property type="entry name" value="FI18455P1-RELATED"/>
    <property type="match status" value="1"/>
</dbReference>
<dbReference type="STRING" id="407821.A0A087T534"/>
<feature type="signal peptide" evidence="2">
    <location>
        <begin position="1"/>
        <end position="25"/>
    </location>
</feature>
<proteinExistence type="predicted"/>
<feature type="domain" description="Chitin-binding type-2" evidence="3">
    <location>
        <begin position="263"/>
        <end position="324"/>
    </location>
</feature>
<dbReference type="PANTHER" id="PTHR22933">
    <property type="entry name" value="FI18007P1-RELATED"/>
    <property type="match status" value="1"/>
</dbReference>
<dbReference type="GO" id="GO:0005576">
    <property type="term" value="C:extracellular region"/>
    <property type="evidence" value="ECO:0007669"/>
    <property type="project" value="InterPro"/>
</dbReference>
<gene>
    <name evidence="4" type="ORF">X975_18708</name>
</gene>
<name>A0A087T534_STEMI</name>
<dbReference type="SUPFAM" id="SSF57625">
    <property type="entry name" value="Invertebrate chitin-binding proteins"/>
    <property type="match status" value="1"/>
</dbReference>
<accession>A0A087T534</accession>
<dbReference type="InterPro" id="IPR002557">
    <property type="entry name" value="Chitin-bd_dom"/>
</dbReference>
<keyword evidence="5" id="KW-1185">Reference proteome</keyword>
<evidence type="ECO:0000259" key="3">
    <source>
        <dbReference type="PROSITE" id="PS50940"/>
    </source>
</evidence>
<feature type="non-terminal residue" evidence="4">
    <location>
        <position position="346"/>
    </location>
</feature>
<dbReference type="InterPro" id="IPR052976">
    <property type="entry name" value="Scoloptoxin-like"/>
</dbReference>
<feature type="chain" id="PRO_5001829326" description="Chitin-binding type-2 domain-containing protein" evidence="2">
    <location>
        <begin position="26"/>
        <end position="346"/>
    </location>
</feature>
<feature type="compositionally biased region" description="Polar residues" evidence="1">
    <location>
        <begin position="30"/>
        <end position="49"/>
    </location>
</feature>
<dbReference type="Proteomes" id="UP000054359">
    <property type="component" value="Unassembled WGS sequence"/>
</dbReference>
<evidence type="ECO:0000313" key="5">
    <source>
        <dbReference type="Proteomes" id="UP000054359"/>
    </source>
</evidence>
<sequence length="346" mass="39108">MMTNHNVTLTLWILVTVVLLQNAMAGPSSVLRNKTNSTSIESKGLTPQASIGIPRRLPSPWAGKLSNLRGRSRQRTSTTTSSNTSTTTTTTTSAPNKETENTVNITNKDSTFRRRMDTFDSAASENPLSVVWPLRARPAASKRFRIPTPTTPAPQVLLKLLQPKPTRPAIYSLDGFVPKPSIQRIVSTEAPLHFKKTDLQLLSSVPRRRKANRYSKEDEDEDDYQYVTRGRRRKKPVSRYTAFARKGVPGEDYPVYTYIPQTDFDCGAQPGPGLYADPFTDCQVWHMCPGGNLSPRHSFLCPNGTIFNQKKRICDWWYNVDCRKHSRKIRSYSVEFPEDEIIEDLA</sequence>
<dbReference type="Pfam" id="PF01607">
    <property type="entry name" value="CBM_14"/>
    <property type="match status" value="1"/>
</dbReference>
<dbReference type="InterPro" id="IPR036508">
    <property type="entry name" value="Chitin-bd_dom_sf"/>
</dbReference>
<organism evidence="4 5">
    <name type="scientific">Stegodyphus mimosarum</name>
    <name type="common">African social velvet spider</name>
    <dbReference type="NCBI Taxonomy" id="407821"/>
    <lineage>
        <taxon>Eukaryota</taxon>
        <taxon>Metazoa</taxon>
        <taxon>Ecdysozoa</taxon>
        <taxon>Arthropoda</taxon>
        <taxon>Chelicerata</taxon>
        <taxon>Arachnida</taxon>
        <taxon>Araneae</taxon>
        <taxon>Araneomorphae</taxon>
        <taxon>Entelegynae</taxon>
        <taxon>Eresoidea</taxon>
        <taxon>Eresidae</taxon>
        <taxon>Stegodyphus</taxon>
    </lineage>
</organism>
<keyword evidence="2" id="KW-0732">Signal</keyword>
<feature type="region of interest" description="Disordered" evidence="1">
    <location>
        <begin position="29"/>
        <end position="105"/>
    </location>
</feature>
<evidence type="ECO:0000256" key="2">
    <source>
        <dbReference type="SAM" id="SignalP"/>
    </source>
</evidence>
<dbReference type="EMBL" id="KK113446">
    <property type="protein sequence ID" value="KFM60223.1"/>
    <property type="molecule type" value="Genomic_DNA"/>
</dbReference>
<dbReference type="Gene3D" id="2.170.140.10">
    <property type="entry name" value="Chitin binding domain"/>
    <property type="match status" value="1"/>
</dbReference>
<reference evidence="4 5" key="1">
    <citation type="submission" date="2013-11" db="EMBL/GenBank/DDBJ databases">
        <title>Genome sequencing of Stegodyphus mimosarum.</title>
        <authorList>
            <person name="Bechsgaard J."/>
        </authorList>
    </citation>
    <scope>NUCLEOTIDE SEQUENCE [LARGE SCALE GENOMIC DNA]</scope>
</reference>